<accession>A3ZMI5</accession>
<protein>
    <recommendedName>
        <fullName evidence="1">DUF1559 domain-containing protein</fullName>
    </recommendedName>
</protein>
<name>A3ZMI5_9BACT</name>
<gene>
    <name evidence="2" type="ORF">DSM3645_00550</name>
</gene>
<dbReference type="RefSeq" id="WP_002650000.1">
    <property type="nucleotide sequence ID" value="NZ_AANZ01000002.1"/>
</dbReference>
<dbReference type="Pfam" id="PF07596">
    <property type="entry name" value="SBP_bac_10"/>
    <property type="match status" value="1"/>
</dbReference>
<dbReference type="EMBL" id="AANZ01000002">
    <property type="protein sequence ID" value="EAQ82158.1"/>
    <property type="molecule type" value="Genomic_DNA"/>
</dbReference>
<organism evidence="2 3">
    <name type="scientific">Blastopirellula marina DSM 3645</name>
    <dbReference type="NCBI Taxonomy" id="314230"/>
    <lineage>
        <taxon>Bacteria</taxon>
        <taxon>Pseudomonadati</taxon>
        <taxon>Planctomycetota</taxon>
        <taxon>Planctomycetia</taxon>
        <taxon>Pirellulales</taxon>
        <taxon>Pirellulaceae</taxon>
        <taxon>Blastopirellula</taxon>
    </lineage>
</organism>
<evidence type="ECO:0000313" key="2">
    <source>
        <dbReference type="EMBL" id="EAQ82158.1"/>
    </source>
</evidence>
<comment type="caution">
    <text evidence="2">The sequence shown here is derived from an EMBL/GenBank/DDBJ whole genome shotgun (WGS) entry which is preliminary data.</text>
</comment>
<evidence type="ECO:0000313" key="3">
    <source>
        <dbReference type="Proteomes" id="UP000004358"/>
    </source>
</evidence>
<dbReference type="AlphaFoldDB" id="A3ZMI5"/>
<feature type="domain" description="DUF1559" evidence="1">
    <location>
        <begin position="89"/>
        <end position="161"/>
    </location>
</feature>
<proteinExistence type="predicted"/>
<dbReference type="OrthoDB" id="241541at2"/>
<reference evidence="2 3" key="1">
    <citation type="submission" date="2006-02" db="EMBL/GenBank/DDBJ databases">
        <authorList>
            <person name="Amann R."/>
            <person name="Ferriera S."/>
            <person name="Johnson J."/>
            <person name="Kravitz S."/>
            <person name="Halpern A."/>
            <person name="Remington K."/>
            <person name="Beeson K."/>
            <person name="Tran B."/>
            <person name="Rogers Y.-H."/>
            <person name="Friedman R."/>
            <person name="Venter J.C."/>
        </authorList>
    </citation>
    <scope>NUCLEOTIDE SEQUENCE [LARGE SCALE GENOMIC DNA]</scope>
    <source>
        <strain evidence="2 3">DSM 3645</strain>
    </source>
</reference>
<dbReference type="HOGENOM" id="CLU_1358257_0_0_0"/>
<dbReference type="STRING" id="314230.DSM3645_00550"/>
<evidence type="ECO:0000259" key="1">
    <source>
        <dbReference type="Pfam" id="PF07596"/>
    </source>
</evidence>
<sequence length="201" mass="21483">MNQANAFKLRSQLPRLACAALALLLAKVLVAIVWEYHRYFPADFNANFLLGRVVIGQFATGQSPDILETPRLCFDTLSSRDPKFYDKTVPLSQLGRGGRWADGSPGDSLINTILPPNSPSCAVGGRDAADGLYSVSSVHHDGAQVLLADAAVRFIAETIDAGDLTQPTLTQEQMAETKVASPYGVWGALGTKDGGETIGDY</sequence>
<dbReference type="InterPro" id="IPR011453">
    <property type="entry name" value="DUF1559"/>
</dbReference>
<dbReference type="Proteomes" id="UP000004358">
    <property type="component" value="Unassembled WGS sequence"/>
</dbReference>